<dbReference type="Pfam" id="PF18962">
    <property type="entry name" value="Por_Secre_tail"/>
    <property type="match status" value="1"/>
</dbReference>
<dbReference type="Proteomes" id="UP000238882">
    <property type="component" value="Unassembled WGS sequence"/>
</dbReference>
<dbReference type="NCBIfam" id="TIGR04183">
    <property type="entry name" value="Por_Secre_tail"/>
    <property type="match status" value="1"/>
</dbReference>
<dbReference type="AlphaFoldDB" id="A0A2S7WS04"/>
<dbReference type="EMBL" id="MSCN01000001">
    <property type="protein sequence ID" value="PQJ80364.1"/>
    <property type="molecule type" value="Genomic_DNA"/>
</dbReference>
<name>A0A2S7WS04_9FLAO</name>
<sequence>MKKITLILFTILSTIQVVNSQEIVVDVNSGSDDGVSGFLTPYNNKLYFTGANSSDGIELISYDPALSSNNISSININTNNSSLPQKKVVYNGKLFFSATEASGQLRSLFSYDGTNLVNINASLATQRDASDLTVVNNKLYFSARYNAGGTARDYFYVYNDVTVTTPTITLVNINGQPNTSSGSFNPRNLVVVGNLIYFIAEHATDGTRVFYYNTNSGVSGHVTNISSPEYLFAYGNNIYLNGILSTNVELLKIETLNSNTVSVLPNNPTLFESNNIVGHQNILYYRTDNGSSTNGLGLYNIDNNNYTFKNTVPNNSQVNSLIKYAGKIYFRAFFSDARLEFAEYNPTTNVLRGFDTNDGTGEGSFSEPVIFNNELYFIATNATNGDELYKFNGTATVDIETLDTEFIGSDSNWSLLPNWTNGIPNINNNAVIPDGKDVTSNISNMETNRLVVENGGSLKLQSNANLNITKGLTNSGTITLENTSKINVGGNALINSTSSFSAKQNSLLNITGDLTNNGSLSIESNATSSSSLIIGGSYSGGSLTYKRYVTDDWHLIAPPTPANLGVFIGATPLATGTVDVNHVGLAEYNNTIAGGWDYHTNSTTGSFIAMKGYAVKRATAGTVDFVGSFRQASTLPISLNRGSLSDWNLVGNPYTSFLAGNTNANTTNNLLTKNSSELDPNFVSLYFWDPTIGMNGEYVVVNQMSNAQYVAPGQGFFVKIKTSGGNFTFEESMQSHQTGNIFYKNSSTTPEIDIIIASANDSKKTSIKYSSTSTKGLDPGFDAGQFNGVQTSNPLNLYTQLVDNNQGTNFALQALPEDYENIVIPIGLKAEANSEITFTLNHNNLPTGLKVFLEDKELNTMTRLDEGNSEYKITPTTNLDGIGRFYLHTSYKSVLNIKENSLSNVSIFNNDRVLNISGLNEKVDLQIFDLLGKQTFTLNNENVNNSIQINIPSSINTGIYIVKLKTKNGTLDKKIILE</sequence>
<dbReference type="InterPro" id="IPR026444">
    <property type="entry name" value="Secre_tail"/>
</dbReference>
<dbReference type="RefSeq" id="WP_105016962.1">
    <property type="nucleotide sequence ID" value="NZ_MSCN01000001.1"/>
</dbReference>
<gene>
    <name evidence="3" type="ORF">BTO18_14795</name>
</gene>
<evidence type="ECO:0000313" key="4">
    <source>
        <dbReference type="Proteomes" id="UP000238882"/>
    </source>
</evidence>
<accession>A0A2S7WS04</accession>
<keyword evidence="1" id="KW-0732">Signal</keyword>
<feature type="domain" description="Secretion system C-terminal sorting" evidence="2">
    <location>
        <begin position="913"/>
        <end position="976"/>
    </location>
</feature>
<proteinExistence type="predicted"/>
<evidence type="ECO:0000256" key="1">
    <source>
        <dbReference type="ARBA" id="ARBA00022729"/>
    </source>
</evidence>
<organism evidence="3 4">
    <name type="scientific">Polaribacter porphyrae</name>
    <dbReference type="NCBI Taxonomy" id="1137780"/>
    <lineage>
        <taxon>Bacteria</taxon>
        <taxon>Pseudomonadati</taxon>
        <taxon>Bacteroidota</taxon>
        <taxon>Flavobacteriia</taxon>
        <taxon>Flavobacteriales</taxon>
        <taxon>Flavobacteriaceae</taxon>
    </lineage>
</organism>
<evidence type="ECO:0000313" key="3">
    <source>
        <dbReference type="EMBL" id="PQJ80364.1"/>
    </source>
</evidence>
<evidence type="ECO:0000259" key="2">
    <source>
        <dbReference type="Pfam" id="PF18962"/>
    </source>
</evidence>
<dbReference type="OrthoDB" id="1652165at2"/>
<keyword evidence="4" id="KW-1185">Reference proteome</keyword>
<reference evidence="3 4" key="1">
    <citation type="submission" date="2016-12" db="EMBL/GenBank/DDBJ databases">
        <title>Trade-off between light-utilization and light-protection in marine flavobacteria.</title>
        <authorList>
            <person name="Kumagai Y."/>
            <person name="Yoshizawa S."/>
            <person name="Kogure K."/>
            <person name="Iwasaki W."/>
        </authorList>
    </citation>
    <scope>NUCLEOTIDE SEQUENCE [LARGE SCALE GENOMIC DNA]</scope>
    <source>
        <strain evidence="3 4">NBRC 108759</strain>
    </source>
</reference>
<protein>
    <recommendedName>
        <fullName evidence="2">Secretion system C-terminal sorting domain-containing protein</fullName>
    </recommendedName>
</protein>
<comment type="caution">
    <text evidence="3">The sequence shown here is derived from an EMBL/GenBank/DDBJ whole genome shotgun (WGS) entry which is preliminary data.</text>
</comment>